<dbReference type="EMBL" id="JAPNKE010000002">
    <property type="protein sequence ID" value="MCY1013082.1"/>
    <property type="molecule type" value="Genomic_DNA"/>
</dbReference>
<protein>
    <submittedName>
        <fullName evidence="3">Type VI secretion system baseplate subunit TssE</fullName>
    </submittedName>
</protein>
<proteinExistence type="predicted"/>
<feature type="domain" description="IraD/Gp25-like" evidence="2">
    <location>
        <begin position="30"/>
        <end position="112"/>
    </location>
</feature>
<dbReference type="InterPro" id="IPR007048">
    <property type="entry name" value="IraD/Gp25-like"/>
</dbReference>
<keyword evidence="4" id="KW-1185">Reference proteome</keyword>
<evidence type="ECO:0000313" key="4">
    <source>
        <dbReference type="Proteomes" id="UP001150924"/>
    </source>
</evidence>
<dbReference type="InterPro" id="IPR017737">
    <property type="entry name" value="TssE1-like"/>
</dbReference>
<dbReference type="Proteomes" id="UP001150924">
    <property type="component" value="Unassembled WGS sequence"/>
</dbReference>
<dbReference type="NCBIfam" id="TIGR03357">
    <property type="entry name" value="VI_zyme"/>
    <property type="match status" value="1"/>
</dbReference>
<evidence type="ECO:0000259" key="2">
    <source>
        <dbReference type="Pfam" id="PF04965"/>
    </source>
</evidence>
<dbReference type="Gene3D" id="3.10.450.40">
    <property type="match status" value="1"/>
</dbReference>
<comment type="caution">
    <text evidence="3">The sequence shown here is derived from an EMBL/GenBank/DDBJ whole genome shotgun (WGS) entry which is preliminary data.</text>
</comment>
<reference evidence="3" key="1">
    <citation type="submission" date="2022-11" db="EMBL/GenBank/DDBJ databases">
        <title>Minimal conservation of predation-associated metabolite biosynthetic gene clusters underscores biosynthetic potential of Myxococcota including descriptions for ten novel species: Archangium lansinium sp. nov., Myxococcus landrumus sp. nov., Nannocystis bai.</title>
        <authorList>
            <person name="Ahearne A."/>
            <person name="Stevens C."/>
            <person name="Phillips K."/>
        </authorList>
    </citation>
    <scope>NUCLEOTIDE SEQUENCE</scope>
    <source>
        <strain evidence="3">Na p29</strain>
    </source>
</reference>
<dbReference type="SUPFAM" id="SSF160719">
    <property type="entry name" value="gpW/gp25-like"/>
    <property type="match status" value="1"/>
</dbReference>
<dbReference type="Pfam" id="PF04965">
    <property type="entry name" value="GPW_gp25"/>
    <property type="match status" value="1"/>
</dbReference>
<evidence type="ECO:0000256" key="1">
    <source>
        <dbReference type="SAM" id="MobiDB-lite"/>
    </source>
</evidence>
<sequence>MSSGSTSREYTSRGLLGRLGQAGPRPGAPERILAHLQALLGTRRGESLSAPGMGLTDFADIMHGYPASMQVLVHAIRTMLSQYEPRLRAITVTPAASDDPLTLALEITAKLDDAGGAVHMRTELTASGRIHVSGG</sequence>
<organism evidence="3 4">
    <name type="scientific">Nannocystis pusilla</name>
    <dbReference type="NCBI Taxonomy" id="889268"/>
    <lineage>
        <taxon>Bacteria</taxon>
        <taxon>Pseudomonadati</taxon>
        <taxon>Myxococcota</taxon>
        <taxon>Polyangia</taxon>
        <taxon>Nannocystales</taxon>
        <taxon>Nannocystaceae</taxon>
        <taxon>Nannocystis</taxon>
    </lineage>
</organism>
<dbReference type="AlphaFoldDB" id="A0A9X3EZ98"/>
<evidence type="ECO:0000313" key="3">
    <source>
        <dbReference type="EMBL" id="MCY1013082.1"/>
    </source>
</evidence>
<accession>A0A9X3EZ98</accession>
<feature type="region of interest" description="Disordered" evidence="1">
    <location>
        <begin position="1"/>
        <end position="28"/>
    </location>
</feature>
<dbReference type="RefSeq" id="WP_267776760.1">
    <property type="nucleotide sequence ID" value="NZ_JAPNKE010000002.1"/>
</dbReference>
<name>A0A9X3EZ98_9BACT</name>
<gene>
    <name evidence="3" type="primary">tssE</name>
    <name evidence="3" type="ORF">OV079_47645</name>
</gene>